<keyword evidence="2" id="KW-1185">Reference proteome</keyword>
<gene>
    <name evidence="1" type="ORF">AWB76_06267</name>
</gene>
<dbReference type="STRING" id="1777137.AWB76_06267"/>
<dbReference type="EMBL" id="FCOI02000031">
    <property type="protein sequence ID" value="SAK88020.1"/>
    <property type="molecule type" value="Genomic_DNA"/>
</dbReference>
<protein>
    <submittedName>
        <fullName evidence="1">Uncharacterized protein</fullName>
    </submittedName>
</protein>
<organism evidence="1 2">
    <name type="scientific">Caballeronia temeraria</name>
    <dbReference type="NCBI Taxonomy" id="1777137"/>
    <lineage>
        <taxon>Bacteria</taxon>
        <taxon>Pseudomonadati</taxon>
        <taxon>Pseudomonadota</taxon>
        <taxon>Betaproteobacteria</taxon>
        <taxon>Burkholderiales</taxon>
        <taxon>Burkholderiaceae</taxon>
        <taxon>Caballeronia</taxon>
    </lineage>
</organism>
<evidence type="ECO:0000313" key="1">
    <source>
        <dbReference type="EMBL" id="SAK88020.1"/>
    </source>
</evidence>
<name>A0A158D0Y8_9BURK</name>
<dbReference type="AlphaFoldDB" id="A0A158D0Y8"/>
<accession>A0A158D0Y8</accession>
<sequence length="134" mass="15392">MLRVRNRSEYRAQGFYRTSRMPLEIHAIRSVENGDVVRIFASRSLTVNDQRRAMFATNNGEAKDAEIQRSILAPNVACRITHLTYQVSNVSMGVCDVVPKRNPSIQVIGSLQEIVQPDKKLRYRRFEERVGNMP</sequence>
<evidence type="ECO:0000313" key="2">
    <source>
        <dbReference type="Proteomes" id="UP000054624"/>
    </source>
</evidence>
<reference evidence="2" key="1">
    <citation type="submission" date="2016-01" db="EMBL/GenBank/DDBJ databases">
        <authorList>
            <person name="Peeters Charlotte."/>
        </authorList>
    </citation>
    <scope>NUCLEOTIDE SEQUENCE [LARGE SCALE GENOMIC DNA]</scope>
</reference>
<proteinExistence type="predicted"/>
<dbReference type="Proteomes" id="UP000054624">
    <property type="component" value="Unassembled WGS sequence"/>
</dbReference>